<reference evidence="3" key="1">
    <citation type="submission" date="2022-03" db="EMBL/GenBank/DDBJ databases">
        <authorList>
            <person name="Legras J.-L."/>
            <person name="Devillers H."/>
            <person name="Grondin C."/>
        </authorList>
    </citation>
    <scope>NUCLEOTIDE SEQUENCE</scope>
    <source>
        <strain evidence="3">CLIB 1423</strain>
    </source>
</reference>
<feature type="transmembrane region" description="Helical" evidence="2">
    <location>
        <begin position="214"/>
        <end position="232"/>
    </location>
</feature>
<keyword evidence="2" id="KW-0812">Transmembrane</keyword>
<keyword evidence="2" id="KW-0472">Membrane</keyword>
<accession>A0A9P0VY73</accession>
<dbReference type="PANTHER" id="PTHR41807:SF1">
    <property type="entry name" value="GLUTATHIONE TRANSFERASE 3"/>
    <property type="match status" value="1"/>
</dbReference>
<evidence type="ECO:0000256" key="1">
    <source>
        <dbReference type="SAM" id="MobiDB-lite"/>
    </source>
</evidence>
<comment type="caution">
    <text evidence="3">The sequence shown here is derived from an EMBL/GenBank/DDBJ whole genome shotgun (WGS) entry which is preliminary data.</text>
</comment>
<name>A0A9P0VY73_9ASCO</name>
<keyword evidence="4" id="KW-1185">Reference proteome</keyword>
<feature type="transmembrane region" description="Helical" evidence="2">
    <location>
        <begin position="252"/>
        <end position="271"/>
    </location>
</feature>
<dbReference type="PANTHER" id="PTHR41807">
    <property type="entry name" value="GLUTATHIONE TRANSFERASE 3"/>
    <property type="match status" value="1"/>
</dbReference>
<keyword evidence="2" id="KW-1133">Transmembrane helix</keyword>
<dbReference type="GO" id="GO:0016020">
    <property type="term" value="C:membrane"/>
    <property type="evidence" value="ECO:0007669"/>
    <property type="project" value="TreeGrafter"/>
</dbReference>
<evidence type="ECO:0000256" key="2">
    <source>
        <dbReference type="SAM" id="Phobius"/>
    </source>
</evidence>
<organism evidence="3 4">
    <name type="scientific">[Candida] railenensis</name>
    <dbReference type="NCBI Taxonomy" id="45579"/>
    <lineage>
        <taxon>Eukaryota</taxon>
        <taxon>Fungi</taxon>
        <taxon>Dikarya</taxon>
        <taxon>Ascomycota</taxon>
        <taxon>Saccharomycotina</taxon>
        <taxon>Pichiomycetes</taxon>
        <taxon>Debaryomycetaceae</taxon>
        <taxon>Kurtzmaniella</taxon>
    </lineage>
</organism>
<feature type="region of interest" description="Disordered" evidence="1">
    <location>
        <begin position="73"/>
        <end position="100"/>
    </location>
</feature>
<dbReference type="InterPro" id="IPR038872">
    <property type="entry name" value="Put_GTT3"/>
</dbReference>
<protein>
    <recommendedName>
        <fullName evidence="5">SAP domain-containing protein</fullName>
    </recommendedName>
</protein>
<dbReference type="Proteomes" id="UP000837801">
    <property type="component" value="Unassembled WGS sequence"/>
</dbReference>
<evidence type="ECO:0008006" key="5">
    <source>
        <dbReference type="Google" id="ProtNLM"/>
    </source>
</evidence>
<evidence type="ECO:0000313" key="4">
    <source>
        <dbReference type="Proteomes" id="UP000837801"/>
    </source>
</evidence>
<proteinExistence type="predicted"/>
<feature type="transmembrane region" description="Helical" evidence="2">
    <location>
        <begin position="302"/>
        <end position="323"/>
    </location>
</feature>
<dbReference type="EMBL" id="CAKXYY010000006">
    <property type="protein sequence ID" value="CAH2352223.1"/>
    <property type="molecule type" value="Genomic_DNA"/>
</dbReference>
<feature type="compositionally biased region" description="Acidic residues" evidence="1">
    <location>
        <begin position="77"/>
        <end position="95"/>
    </location>
</feature>
<sequence length="329" mass="37122">MSELQSLKKAELNEICHRLGIHALSKDTKKVLIDKVTEYIAKNGDAGVEAVQAALDAEIDDTETLTEQVEAAVAAAEAEEDEEEEGDDEDAEEKDADYQEGPPLDLKAYIVDPAIQFYEDSLAKVLELTDSVGITSVDINGELRENLSKSVTLNFLELVVEFGFYLYYFVPLVAIKNNESIHQIFKDNISFLAESDFEIPDISALFAYGPLATFSSWLIIAVIAPLIASYYINFTRRLITFEDDTEFFARIYTSDPFTFALSKLLFFYFLATSYHKDFSKSEGFFTFVFNHLILHQDYFQKFATVLGGFPIVIGLANVLVAIYSQFEEY</sequence>
<dbReference type="AlphaFoldDB" id="A0A9P0VY73"/>
<evidence type="ECO:0000313" key="3">
    <source>
        <dbReference type="EMBL" id="CAH2352223.1"/>
    </source>
</evidence>
<gene>
    <name evidence="3" type="ORF">CLIB1423_06S01574</name>
</gene>
<feature type="transmembrane region" description="Helical" evidence="2">
    <location>
        <begin position="151"/>
        <end position="170"/>
    </location>
</feature>
<dbReference type="OrthoDB" id="4034134at2759"/>